<organism evidence="1 2">
    <name type="scientific">Argiope bruennichi</name>
    <name type="common">Wasp spider</name>
    <name type="synonym">Aranea bruennichi</name>
    <dbReference type="NCBI Taxonomy" id="94029"/>
    <lineage>
        <taxon>Eukaryota</taxon>
        <taxon>Metazoa</taxon>
        <taxon>Ecdysozoa</taxon>
        <taxon>Arthropoda</taxon>
        <taxon>Chelicerata</taxon>
        <taxon>Arachnida</taxon>
        <taxon>Araneae</taxon>
        <taxon>Araneomorphae</taxon>
        <taxon>Entelegynae</taxon>
        <taxon>Araneoidea</taxon>
        <taxon>Araneidae</taxon>
        <taxon>Argiope</taxon>
    </lineage>
</organism>
<sequence length="99" mass="11063">MTADYRPPLQCYNYAFQKMAANPSSAACFDVSPQGRMLAFALKEFNRGGQCSHLVRSFLFVIQDSFPFRVPGSAGTRRRYFSDVSVEVVKSAFFTLAGM</sequence>
<proteinExistence type="predicted"/>
<gene>
    <name evidence="1" type="ORF">HNY73_008026</name>
</gene>
<evidence type="ECO:0000313" key="2">
    <source>
        <dbReference type="Proteomes" id="UP000807504"/>
    </source>
</evidence>
<reference evidence="1" key="1">
    <citation type="journal article" date="2020" name="bioRxiv">
        <title>Chromosome-level reference genome of the European wasp spider Argiope bruennichi: a resource for studies on range expansion and evolutionary adaptation.</title>
        <authorList>
            <person name="Sheffer M.M."/>
            <person name="Hoppe A."/>
            <person name="Krehenwinkel H."/>
            <person name="Uhl G."/>
            <person name="Kuss A.W."/>
            <person name="Jensen L."/>
            <person name="Jensen C."/>
            <person name="Gillespie R.G."/>
            <person name="Hoff K.J."/>
            <person name="Prost S."/>
        </authorList>
    </citation>
    <scope>NUCLEOTIDE SEQUENCE</scope>
</reference>
<name>A0A8T0FBG9_ARGBR</name>
<evidence type="ECO:0000313" key="1">
    <source>
        <dbReference type="EMBL" id="KAF8786293.1"/>
    </source>
</evidence>
<dbReference type="EMBL" id="JABXBU010000015">
    <property type="protein sequence ID" value="KAF8786293.1"/>
    <property type="molecule type" value="Genomic_DNA"/>
</dbReference>
<comment type="caution">
    <text evidence="1">The sequence shown here is derived from an EMBL/GenBank/DDBJ whole genome shotgun (WGS) entry which is preliminary data.</text>
</comment>
<protein>
    <submittedName>
        <fullName evidence="1">Uncharacterized protein</fullName>
    </submittedName>
</protein>
<dbReference type="Proteomes" id="UP000807504">
    <property type="component" value="Unassembled WGS sequence"/>
</dbReference>
<keyword evidence="2" id="KW-1185">Reference proteome</keyword>
<accession>A0A8T0FBG9</accession>
<dbReference type="AlphaFoldDB" id="A0A8T0FBG9"/>
<reference evidence="1" key="2">
    <citation type="submission" date="2020-06" db="EMBL/GenBank/DDBJ databases">
        <authorList>
            <person name="Sheffer M."/>
        </authorList>
    </citation>
    <scope>NUCLEOTIDE SEQUENCE</scope>
</reference>